<dbReference type="OrthoDB" id="9806902at2"/>
<dbReference type="Proteomes" id="UP000318199">
    <property type="component" value="Unassembled WGS sequence"/>
</dbReference>
<feature type="domain" description="Serine aminopeptidase S33" evidence="1">
    <location>
        <begin position="28"/>
        <end position="270"/>
    </location>
</feature>
<evidence type="ECO:0000259" key="1">
    <source>
        <dbReference type="Pfam" id="PF12146"/>
    </source>
</evidence>
<evidence type="ECO:0000313" key="3">
    <source>
        <dbReference type="Proteomes" id="UP000318199"/>
    </source>
</evidence>
<dbReference type="EMBL" id="VOBQ01000001">
    <property type="protein sequence ID" value="TWO73398.1"/>
    <property type="molecule type" value="Genomic_DNA"/>
</dbReference>
<reference evidence="2 3" key="1">
    <citation type="submission" date="2019-07" db="EMBL/GenBank/DDBJ databases">
        <title>Caenimonas sedimenti sp. nov., isolated from activated sludge.</title>
        <authorList>
            <person name="Xu J."/>
        </authorList>
    </citation>
    <scope>NUCLEOTIDE SEQUENCE [LARGE SCALE GENOMIC DNA]</scope>
    <source>
        <strain evidence="2 3">HX-9-20</strain>
    </source>
</reference>
<gene>
    <name evidence="2" type="ORF">FN976_00700</name>
</gene>
<dbReference type="Pfam" id="PF12146">
    <property type="entry name" value="Hydrolase_4"/>
    <property type="match status" value="1"/>
</dbReference>
<dbReference type="InterPro" id="IPR022742">
    <property type="entry name" value="Hydrolase_4"/>
</dbReference>
<comment type="caution">
    <text evidence="2">The sequence shown here is derived from an EMBL/GenBank/DDBJ whole genome shotgun (WGS) entry which is preliminary data.</text>
</comment>
<dbReference type="Gene3D" id="3.40.50.1820">
    <property type="entry name" value="alpha/beta hydrolase"/>
    <property type="match status" value="1"/>
</dbReference>
<dbReference type="SUPFAM" id="SSF53474">
    <property type="entry name" value="alpha/beta-Hydrolases"/>
    <property type="match status" value="1"/>
</dbReference>
<sequence length="287" mass="30981">MSKGFRQVEIPAADGQPIPVLSWLPEASVRGVVQVAHGMGEHAARYGRLAEALTAAGFAVYANNHRGHGEAARVESQRGNFGAAGFPDIVRDMLSVTEFASVQHPGLAITLFGHSMGSFAAQVYALDHSARIAALALSGTAATDLLMAVRGPQRKLEDYAGTAPARTPFDWLSRDDAEVDKYIADPLCGFSLTKASRASMVEACARTALPGAFGALRPELPVYLFTGDQDPVNNKLEWFHPLVERLRAAGLRDVTTRMYPGARHEVLNEINRDEVTADFLVWLGRVA</sequence>
<dbReference type="RefSeq" id="WP_145889948.1">
    <property type="nucleotide sequence ID" value="NZ_VOBQ01000001.1"/>
</dbReference>
<organism evidence="2 3">
    <name type="scientific">Caenimonas sedimenti</name>
    <dbReference type="NCBI Taxonomy" id="2596921"/>
    <lineage>
        <taxon>Bacteria</taxon>
        <taxon>Pseudomonadati</taxon>
        <taxon>Pseudomonadota</taxon>
        <taxon>Betaproteobacteria</taxon>
        <taxon>Burkholderiales</taxon>
        <taxon>Comamonadaceae</taxon>
        <taxon>Caenimonas</taxon>
    </lineage>
</organism>
<accession>A0A562ZYE2</accession>
<dbReference type="AlphaFoldDB" id="A0A562ZYE2"/>
<evidence type="ECO:0000313" key="2">
    <source>
        <dbReference type="EMBL" id="TWO73398.1"/>
    </source>
</evidence>
<keyword evidence="3" id="KW-1185">Reference proteome</keyword>
<protein>
    <submittedName>
        <fullName evidence="2">Lysophospholipase</fullName>
    </submittedName>
</protein>
<name>A0A562ZYE2_9BURK</name>
<proteinExistence type="predicted"/>
<dbReference type="PANTHER" id="PTHR11614">
    <property type="entry name" value="PHOSPHOLIPASE-RELATED"/>
    <property type="match status" value="1"/>
</dbReference>
<dbReference type="InterPro" id="IPR051044">
    <property type="entry name" value="MAG_DAG_Lipase"/>
</dbReference>
<dbReference type="InterPro" id="IPR029058">
    <property type="entry name" value="AB_hydrolase_fold"/>
</dbReference>